<dbReference type="CDD" id="cd00592">
    <property type="entry name" value="HTH_MerR-like"/>
    <property type="match status" value="1"/>
</dbReference>
<accession>A0AAX2ZHF5</accession>
<dbReference type="GO" id="GO:0003677">
    <property type="term" value="F:DNA binding"/>
    <property type="evidence" value="ECO:0007669"/>
    <property type="project" value="UniProtKB-KW"/>
</dbReference>
<evidence type="ECO:0000256" key="3">
    <source>
        <dbReference type="ARBA" id="ARBA00023163"/>
    </source>
</evidence>
<dbReference type="Pfam" id="PF13411">
    <property type="entry name" value="MerR_1"/>
    <property type="match status" value="1"/>
</dbReference>
<dbReference type="PANTHER" id="PTHR30204:SF94">
    <property type="entry name" value="HEAVY METAL-DEPENDENT TRANSCRIPTIONAL REGULATOR HI_0293-RELATED"/>
    <property type="match status" value="1"/>
</dbReference>
<dbReference type="InterPro" id="IPR000551">
    <property type="entry name" value="MerR-type_HTH_dom"/>
</dbReference>
<evidence type="ECO:0000259" key="4">
    <source>
        <dbReference type="PROSITE" id="PS50937"/>
    </source>
</evidence>
<feature type="domain" description="HTH merR-type" evidence="4">
    <location>
        <begin position="1"/>
        <end position="70"/>
    </location>
</feature>
<dbReference type="Gene3D" id="1.10.1660.10">
    <property type="match status" value="1"/>
</dbReference>
<proteinExistence type="predicted"/>
<reference evidence="5 6" key="1">
    <citation type="journal article" date="2023" name="Int. J. Syst. Evol. Microbiol.">
        <title>Terrisporobacter hibernicus sp. nov., isolated from bovine faeces in Northern Ireland.</title>
        <authorList>
            <person name="Mitchell M."/>
            <person name="Nguyen S.V."/>
            <person name="Connor M."/>
            <person name="Fairley D.J."/>
            <person name="Donoghue O."/>
            <person name="Marshall H."/>
            <person name="Koolman L."/>
            <person name="McMullan G."/>
            <person name="Schaffer K.E."/>
            <person name="McGrath J.W."/>
            <person name="Fanning S."/>
        </authorList>
    </citation>
    <scope>NUCLEOTIDE SEQUENCE [LARGE SCALE GENOMIC DNA]</scope>
    <source>
        <strain evidence="5 6">MCA3</strain>
    </source>
</reference>
<keyword evidence="3" id="KW-0804">Transcription</keyword>
<sequence length="265" mass="31169">MRYSITDLAELLGVTTSAIRYFEKENLIKVNKEINGNRYYNVVDVFRLLSYTKYKNMEIPMKMIVKQFSGEENNRLIIKERMEEFKNQAYEKARYYQELAEAMEENMNSIYLIDELLDKYEFAKSPKILLLYDEECGWISKNRESQKVVHQWVKAMPTVQLAVIKHMENNRSNFGYIVLDDKADELNLPMDLNVKILESTSCLHTIQRVDDELTLNPDVVFEKGLSYAKYRGLEITGDIIGKILIVEVEKPAKLHTYIELWIPIK</sequence>
<dbReference type="EMBL" id="CP081135">
    <property type="protein sequence ID" value="UEL47900.1"/>
    <property type="molecule type" value="Genomic_DNA"/>
</dbReference>
<evidence type="ECO:0000256" key="1">
    <source>
        <dbReference type="ARBA" id="ARBA00023015"/>
    </source>
</evidence>
<dbReference type="RefSeq" id="WP_148557693.1">
    <property type="nucleotide sequence ID" value="NZ_CP081135.1"/>
</dbReference>
<name>A0AAX2ZHF5_9FIRM</name>
<dbReference type="InterPro" id="IPR009061">
    <property type="entry name" value="DNA-bd_dom_put_sf"/>
</dbReference>
<dbReference type="Proteomes" id="UP001198983">
    <property type="component" value="Chromosome"/>
</dbReference>
<dbReference type="InterPro" id="IPR047057">
    <property type="entry name" value="MerR_fam"/>
</dbReference>
<gene>
    <name evidence="5" type="ORF">JW646_00160</name>
</gene>
<dbReference type="PROSITE" id="PS50937">
    <property type="entry name" value="HTH_MERR_2"/>
    <property type="match status" value="1"/>
</dbReference>
<dbReference type="SUPFAM" id="SSF46955">
    <property type="entry name" value="Putative DNA-binding domain"/>
    <property type="match status" value="1"/>
</dbReference>
<evidence type="ECO:0000313" key="5">
    <source>
        <dbReference type="EMBL" id="UEL47900.1"/>
    </source>
</evidence>
<evidence type="ECO:0000256" key="2">
    <source>
        <dbReference type="ARBA" id="ARBA00023125"/>
    </source>
</evidence>
<dbReference type="PANTHER" id="PTHR30204">
    <property type="entry name" value="REDOX-CYCLING DRUG-SENSING TRANSCRIPTIONAL ACTIVATOR SOXR"/>
    <property type="match status" value="1"/>
</dbReference>
<evidence type="ECO:0000313" key="6">
    <source>
        <dbReference type="Proteomes" id="UP001198983"/>
    </source>
</evidence>
<keyword evidence="6" id="KW-1185">Reference proteome</keyword>
<protein>
    <submittedName>
        <fullName evidence="5">MerR family transcriptional regulator</fullName>
    </submittedName>
</protein>
<keyword evidence="2" id="KW-0238">DNA-binding</keyword>
<dbReference type="GO" id="GO:0003700">
    <property type="term" value="F:DNA-binding transcription factor activity"/>
    <property type="evidence" value="ECO:0007669"/>
    <property type="project" value="InterPro"/>
</dbReference>
<organism evidence="5 6">
    <name type="scientific">Terrisporobacter hibernicus</name>
    <dbReference type="NCBI Taxonomy" id="2813371"/>
    <lineage>
        <taxon>Bacteria</taxon>
        <taxon>Bacillati</taxon>
        <taxon>Bacillota</taxon>
        <taxon>Clostridia</taxon>
        <taxon>Peptostreptococcales</taxon>
        <taxon>Peptostreptococcaceae</taxon>
        <taxon>Terrisporobacter</taxon>
    </lineage>
</organism>
<dbReference type="KEGG" id="tem:JW646_00160"/>
<dbReference type="SMART" id="SM00422">
    <property type="entry name" value="HTH_MERR"/>
    <property type="match status" value="1"/>
</dbReference>
<keyword evidence="1" id="KW-0805">Transcription regulation</keyword>
<dbReference type="AlphaFoldDB" id="A0AAX2ZHF5"/>